<accession>A0A668S4Z5</accession>
<dbReference type="PANTHER" id="PTHR46500">
    <property type="entry name" value="CILIA- AND FLAGELLA-ASSOCIATED PROTEIN 221"/>
    <property type="match status" value="1"/>
</dbReference>
<dbReference type="Proteomes" id="UP000472276">
    <property type="component" value="Unassembled WGS sequence"/>
</dbReference>
<evidence type="ECO:0000313" key="2">
    <source>
        <dbReference type="Proteomes" id="UP000472276"/>
    </source>
</evidence>
<protein>
    <submittedName>
        <fullName evidence="1">Uncharacterized protein</fullName>
    </submittedName>
</protein>
<reference evidence="1" key="2">
    <citation type="submission" date="2025-09" db="UniProtKB">
        <authorList>
            <consortium name="Ensembl"/>
        </authorList>
    </citation>
    <scope>IDENTIFICATION</scope>
</reference>
<dbReference type="PANTHER" id="PTHR46500:SF1">
    <property type="entry name" value="CILIA- AND FLAGELLA-ASSOCIATED PROTEIN 221"/>
    <property type="match status" value="1"/>
</dbReference>
<keyword evidence="2" id="KW-1185">Reference proteome</keyword>
<proteinExistence type="predicted"/>
<organism evidence="1 2">
    <name type="scientific">Oreochromis aureus</name>
    <name type="common">Israeli tilapia</name>
    <name type="synonym">Chromis aureus</name>
    <dbReference type="NCBI Taxonomy" id="47969"/>
    <lineage>
        <taxon>Eukaryota</taxon>
        <taxon>Metazoa</taxon>
        <taxon>Chordata</taxon>
        <taxon>Craniata</taxon>
        <taxon>Vertebrata</taxon>
        <taxon>Euteleostomi</taxon>
        <taxon>Actinopterygii</taxon>
        <taxon>Neopterygii</taxon>
        <taxon>Teleostei</taxon>
        <taxon>Neoteleostei</taxon>
        <taxon>Acanthomorphata</taxon>
        <taxon>Ovalentaria</taxon>
        <taxon>Cichlomorphae</taxon>
        <taxon>Cichliformes</taxon>
        <taxon>Cichlidae</taxon>
        <taxon>African cichlids</taxon>
        <taxon>Pseudocrenilabrinae</taxon>
        <taxon>Oreochromini</taxon>
        <taxon>Oreochromis</taxon>
    </lineage>
</organism>
<sequence>MPSDVSVTVLRPSVVPLVRSKGSSFARMEVALSGPQTLSEPLRRRASLPLSQLVEETQSRGNIPNHLLESKIYANLKSNSLIQAEPSELHFSGFELGKDYVKILSALTRPQFWHPPQMWSCFVSYYAVKHKCFTVAKIRLLL</sequence>
<dbReference type="OMA" id="PLIGCRQ"/>
<dbReference type="AlphaFoldDB" id="A0A668S4Z5"/>
<dbReference type="Ensembl" id="ENSOABT00000011656.2">
    <property type="protein sequence ID" value="ENSOABP00000011273.2"/>
    <property type="gene ID" value="ENSOABG00000005849.2"/>
</dbReference>
<dbReference type="GO" id="GO:0097729">
    <property type="term" value="C:9+2 motile cilium"/>
    <property type="evidence" value="ECO:0007669"/>
    <property type="project" value="TreeGrafter"/>
</dbReference>
<reference evidence="1" key="1">
    <citation type="submission" date="2025-08" db="UniProtKB">
        <authorList>
            <consortium name="Ensembl"/>
        </authorList>
    </citation>
    <scope>IDENTIFICATION</scope>
</reference>
<name>A0A668S4Z5_OREAU</name>
<evidence type="ECO:0000313" key="1">
    <source>
        <dbReference type="Ensembl" id="ENSOABP00000011273.2"/>
    </source>
</evidence>
<dbReference type="GO" id="GO:0044458">
    <property type="term" value="P:motile cilium assembly"/>
    <property type="evidence" value="ECO:0007669"/>
    <property type="project" value="TreeGrafter"/>
</dbReference>
<dbReference type="GO" id="GO:0003341">
    <property type="term" value="P:cilium movement"/>
    <property type="evidence" value="ECO:0007669"/>
    <property type="project" value="InterPro"/>
</dbReference>
<dbReference type="InterPro" id="IPR029676">
    <property type="entry name" value="CFAP221"/>
</dbReference>